<feature type="transmembrane region" description="Helical" evidence="1">
    <location>
        <begin position="137"/>
        <end position="158"/>
    </location>
</feature>
<keyword evidence="1" id="KW-1133">Transmembrane helix</keyword>
<feature type="transmembrane region" description="Helical" evidence="1">
    <location>
        <begin position="170"/>
        <end position="188"/>
    </location>
</feature>
<feature type="transmembrane region" description="Helical" evidence="1">
    <location>
        <begin position="228"/>
        <end position="260"/>
    </location>
</feature>
<keyword evidence="1" id="KW-0472">Membrane</keyword>
<keyword evidence="1" id="KW-0812">Transmembrane</keyword>
<protein>
    <submittedName>
        <fullName evidence="2">DUF975 family protein</fullName>
    </submittedName>
</protein>
<dbReference type="PANTHER" id="PTHR40076:SF1">
    <property type="entry name" value="MEMBRANE PROTEIN"/>
    <property type="match status" value="1"/>
</dbReference>
<feature type="transmembrane region" description="Helical" evidence="1">
    <location>
        <begin position="266"/>
        <end position="291"/>
    </location>
</feature>
<organism evidence="2 3">
    <name type="scientific">Agathobaculum faecis</name>
    <dbReference type="NCBI Taxonomy" id="2763013"/>
    <lineage>
        <taxon>Bacteria</taxon>
        <taxon>Bacillati</taxon>
        <taxon>Bacillota</taxon>
        <taxon>Clostridia</taxon>
        <taxon>Eubacteriales</taxon>
        <taxon>Butyricicoccaceae</taxon>
        <taxon>Agathobaculum</taxon>
    </lineage>
</organism>
<dbReference type="Proteomes" id="UP000606499">
    <property type="component" value="Unassembled WGS sequence"/>
</dbReference>
<dbReference type="Pfam" id="PF06161">
    <property type="entry name" value="DUF975"/>
    <property type="match status" value="1"/>
</dbReference>
<sequence>MHDRVQVRKTIKRQCKRRVKEQIGRCVGIQFLYAVPYFLLVLILYLTIFGDLFALYANGYRGNALSMAMERNLNSVWLVIFVMLVVTGPLMYGMMRFYIGLFRGEEPGVSALFQPFTSLHSFWAGVRMEFCLFFRQLLWSVLPTALFFFVGMGLLVNAVASGHYLTQTDLTVAVAVLYVFYQLVLIPIRIKVMTYQAGWVLISEHEALGAWDATRDGSGVFHGHYGKVLLFVLSFFWWYVLSGLVSGLCWLIAMFGFVFIPGASGFVAFLLALAAGACLGVVINGFLAAYINTSFIGLFEFYAGRTQDVSQPEQ</sequence>
<dbReference type="InterPro" id="IPR010380">
    <property type="entry name" value="DUF975"/>
</dbReference>
<dbReference type="EMBL" id="JACOPL010000003">
    <property type="protein sequence ID" value="MBC5724802.1"/>
    <property type="molecule type" value="Genomic_DNA"/>
</dbReference>
<dbReference type="AlphaFoldDB" id="A0A923LUY4"/>
<accession>A0A923LUY4</accession>
<name>A0A923LUY4_9FIRM</name>
<evidence type="ECO:0000313" key="3">
    <source>
        <dbReference type="Proteomes" id="UP000606499"/>
    </source>
</evidence>
<evidence type="ECO:0000256" key="1">
    <source>
        <dbReference type="SAM" id="Phobius"/>
    </source>
</evidence>
<comment type="caution">
    <text evidence="2">The sequence shown here is derived from an EMBL/GenBank/DDBJ whole genome shotgun (WGS) entry which is preliminary data.</text>
</comment>
<dbReference type="RefSeq" id="WP_107630921.1">
    <property type="nucleotide sequence ID" value="NZ_JACOPL010000003.1"/>
</dbReference>
<evidence type="ECO:0000313" key="2">
    <source>
        <dbReference type="EMBL" id="MBC5724802.1"/>
    </source>
</evidence>
<feature type="transmembrane region" description="Helical" evidence="1">
    <location>
        <begin position="76"/>
        <end position="95"/>
    </location>
</feature>
<proteinExistence type="predicted"/>
<reference evidence="2" key="1">
    <citation type="submission" date="2020-08" db="EMBL/GenBank/DDBJ databases">
        <title>Genome public.</title>
        <authorList>
            <person name="Liu C."/>
            <person name="Sun Q."/>
        </authorList>
    </citation>
    <scope>NUCLEOTIDE SEQUENCE</scope>
    <source>
        <strain evidence="2">NSJ-28</strain>
    </source>
</reference>
<gene>
    <name evidence="2" type="ORF">H8S45_04920</name>
</gene>
<dbReference type="PANTHER" id="PTHR40076">
    <property type="entry name" value="MEMBRANE PROTEIN-RELATED"/>
    <property type="match status" value="1"/>
</dbReference>
<keyword evidence="3" id="KW-1185">Reference proteome</keyword>
<feature type="transmembrane region" description="Helical" evidence="1">
    <location>
        <begin position="31"/>
        <end position="56"/>
    </location>
</feature>